<accession>A0A382A079</accession>
<dbReference type="AlphaFoldDB" id="A0A382A079"/>
<reference evidence="1" key="1">
    <citation type="submission" date="2018-05" db="EMBL/GenBank/DDBJ databases">
        <authorList>
            <person name="Lanie J.A."/>
            <person name="Ng W.-L."/>
            <person name="Kazmierczak K.M."/>
            <person name="Andrzejewski T.M."/>
            <person name="Davidsen T.M."/>
            <person name="Wayne K.J."/>
            <person name="Tettelin H."/>
            <person name="Glass J.I."/>
            <person name="Rusch D."/>
            <person name="Podicherti R."/>
            <person name="Tsui H.-C.T."/>
            <person name="Winkler M.E."/>
        </authorList>
    </citation>
    <scope>NUCLEOTIDE SEQUENCE</scope>
</reference>
<dbReference type="EMBL" id="UINC01023188">
    <property type="protein sequence ID" value="SVA94353.1"/>
    <property type="molecule type" value="Genomic_DNA"/>
</dbReference>
<gene>
    <name evidence="1" type="ORF">METZ01_LOCUS147207</name>
</gene>
<sequence length="45" mass="5335">MQPEGFFVPENVVPKVRVELTQGHPYRFLSMMRFVLISFIMKPTH</sequence>
<organism evidence="1">
    <name type="scientific">marine metagenome</name>
    <dbReference type="NCBI Taxonomy" id="408172"/>
    <lineage>
        <taxon>unclassified sequences</taxon>
        <taxon>metagenomes</taxon>
        <taxon>ecological metagenomes</taxon>
    </lineage>
</organism>
<protein>
    <submittedName>
        <fullName evidence="1">Uncharacterized protein</fullName>
    </submittedName>
</protein>
<name>A0A382A079_9ZZZZ</name>
<evidence type="ECO:0000313" key="1">
    <source>
        <dbReference type="EMBL" id="SVA94353.1"/>
    </source>
</evidence>
<proteinExistence type="predicted"/>